<protein>
    <recommendedName>
        <fullName evidence="1">Alpha-galactosidase NEW3 domain-containing protein</fullName>
    </recommendedName>
</protein>
<evidence type="ECO:0000259" key="1">
    <source>
        <dbReference type="Pfam" id="PF10633"/>
    </source>
</evidence>
<sequence length="308" mass="30925">MTAPAAVAAPRAAADRTAVAVSPVDLDGPAISEVRVTVANAGPERMRRLSVGLKGPAGWAVQPAAARVEGAVRPGAAASVVFRVQVPERRPGFTLRTFTATASYEGGDGRGSGTGTRVERSGAVLERLSDAFDNVGATSESDTAPGDFDGEGNSFSAQRLAAAGLSPGARVDALGAALTWPDVAPGSRDNAIARGQAVKVEGQGGRLVFLGSGVGYDAAGTATVLYADGSSTSGAVGFPNWSFQEATAHGATLVGSTDGRNRPDGYGDAGVAYRVFAHAVELDPGRRVAAVVLPADAGMHVFGVAIAP</sequence>
<dbReference type="AlphaFoldDB" id="A0A2S9PRM9"/>
<comment type="caution">
    <text evidence="2">The sequence shown here is derived from an EMBL/GenBank/DDBJ whole genome shotgun (WGS) entry which is preliminary data.</text>
</comment>
<organism evidence="2 3">
    <name type="scientific">Streptomyces solincola</name>
    <dbReference type="NCBI Taxonomy" id="2100817"/>
    <lineage>
        <taxon>Bacteria</taxon>
        <taxon>Bacillati</taxon>
        <taxon>Actinomycetota</taxon>
        <taxon>Actinomycetes</taxon>
        <taxon>Kitasatosporales</taxon>
        <taxon>Streptomycetaceae</taxon>
        <taxon>Streptomyces</taxon>
    </lineage>
</organism>
<dbReference type="EMBL" id="PVLV01000382">
    <property type="protein sequence ID" value="PRH77075.1"/>
    <property type="molecule type" value="Genomic_DNA"/>
</dbReference>
<dbReference type="OrthoDB" id="176168at2"/>
<keyword evidence="3" id="KW-1185">Reference proteome</keyword>
<dbReference type="Pfam" id="PF10633">
    <property type="entry name" value="NPCBM_assoc"/>
    <property type="match status" value="1"/>
</dbReference>
<evidence type="ECO:0000313" key="3">
    <source>
        <dbReference type="Proteomes" id="UP000239322"/>
    </source>
</evidence>
<dbReference type="Proteomes" id="UP000239322">
    <property type="component" value="Unassembled WGS sequence"/>
</dbReference>
<dbReference type="InterPro" id="IPR018905">
    <property type="entry name" value="A-galactase_NEW3"/>
</dbReference>
<proteinExistence type="predicted"/>
<feature type="domain" description="Alpha-galactosidase NEW3" evidence="1">
    <location>
        <begin position="33"/>
        <end position="104"/>
    </location>
</feature>
<gene>
    <name evidence="2" type="ORF">C6N75_22220</name>
</gene>
<reference evidence="2 3" key="1">
    <citation type="submission" date="2018-03" db="EMBL/GenBank/DDBJ databases">
        <title>Novel Streptomyces sp. from soil.</title>
        <authorList>
            <person name="Tan G.Y.A."/>
            <person name="Lee Z.Y."/>
        </authorList>
    </citation>
    <scope>NUCLEOTIDE SEQUENCE [LARGE SCALE GENOMIC DNA]</scope>
    <source>
        <strain evidence="2 3">ST5x</strain>
    </source>
</reference>
<accession>A0A2S9PRM9</accession>
<evidence type="ECO:0000313" key="2">
    <source>
        <dbReference type="EMBL" id="PRH77075.1"/>
    </source>
</evidence>
<name>A0A2S9PRM9_9ACTN</name>